<evidence type="ECO:0000313" key="2">
    <source>
        <dbReference type="Proteomes" id="UP000306340"/>
    </source>
</evidence>
<protein>
    <submittedName>
        <fullName evidence="1">Anti-sigma factor</fullName>
    </submittedName>
</protein>
<organism evidence="1 2">
    <name type="scientific">Cereibacter changlensis</name>
    <dbReference type="NCBI Taxonomy" id="402884"/>
    <lineage>
        <taxon>Bacteria</taxon>
        <taxon>Pseudomonadati</taxon>
        <taxon>Pseudomonadota</taxon>
        <taxon>Alphaproteobacteria</taxon>
        <taxon>Rhodobacterales</taxon>
        <taxon>Paracoccaceae</taxon>
        <taxon>Cereibacter</taxon>
    </lineage>
</organism>
<proteinExistence type="predicted"/>
<feature type="non-terminal residue" evidence="1">
    <location>
        <position position="45"/>
    </location>
</feature>
<sequence length="45" mass="5050">MSLDPREMADDYVLGLMEPLEAAGFEARMEREPALARAVAQARDR</sequence>
<dbReference type="AlphaFoldDB" id="A0A4U0YSL5"/>
<gene>
    <name evidence="1" type="ORF">FAZ78_21050</name>
</gene>
<dbReference type="EMBL" id="SWAU01000301">
    <property type="protein sequence ID" value="TKA94685.1"/>
    <property type="molecule type" value="Genomic_DNA"/>
</dbReference>
<reference evidence="1 2" key="1">
    <citation type="submission" date="2019-04" db="EMBL/GenBank/DDBJ databases">
        <title>Crypto-aerobic microbial life in anoxic (sulfidic) marine sediments.</title>
        <authorList>
            <person name="Bhattacharya S."/>
            <person name="Roy C."/>
            <person name="Mondal N."/>
            <person name="Sarkar J."/>
            <person name="Mandal S."/>
            <person name="Rameez M.J."/>
            <person name="Ghosh W."/>
        </authorList>
    </citation>
    <scope>NUCLEOTIDE SEQUENCE [LARGE SCALE GENOMIC DNA]</scope>
    <source>
        <strain evidence="1 2">SBBC</strain>
    </source>
</reference>
<evidence type="ECO:0000313" key="1">
    <source>
        <dbReference type="EMBL" id="TKA94685.1"/>
    </source>
</evidence>
<name>A0A4U0YSL5_9RHOB</name>
<dbReference type="Proteomes" id="UP000306340">
    <property type="component" value="Unassembled WGS sequence"/>
</dbReference>
<comment type="caution">
    <text evidence="1">The sequence shown here is derived from an EMBL/GenBank/DDBJ whole genome shotgun (WGS) entry which is preliminary data.</text>
</comment>
<accession>A0A4U0YSL5</accession>